<reference evidence="1 2" key="1">
    <citation type="submission" date="2019-08" db="EMBL/GenBank/DDBJ databases">
        <title>Archangium and Cystobacter genomes.</title>
        <authorList>
            <person name="Chen I.-C.K."/>
            <person name="Wielgoss S."/>
        </authorList>
    </citation>
    <scope>NUCLEOTIDE SEQUENCE [LARGE SCALE GENOMIC DNA]</scope>
    <source>
        <strain evidence="1 2">Cbm 6</strain>
    </source>
</reference>
<gene>
    <name evidence="1" type="ORF">F0U60_00470</name>
</gene>
<organism evidence="1 2">
    <name type="scientific">Archangium minus</name>
    <dbReference type="NCBI Taxonomy" id="83450"/>
    <lineage>
        <taxon>Bacteria</taxon>
        <taxon>Pseudomonadati</taxon>
        <taxon>Myxococcota</taxon>
        <taxon>Myxococcia</taxon>
        <taxon>Myxococcales</taxon>
        <taxon>Cystobacterineae</taxon>
        <taxon>Archangiaceae</taxon>
        <taxon>Archangium</taxon>
    </lineage>
</organism>
<dbReference type="RefSeq" id="WP_395812759.1">
    <property type="nucleotide sequence ID" value="NZ_CP043494.1"/>
</dbReference>
<protein>
    <submittedName>
        <fullName evidence="1">Uncharacterized protein</fullName>
    </submittedName>
</protein>
<sequence>MAECPVAPASSSTAAALEPADPLLALNEAFRGAYAARRKAILDSMGPVIAQIDDLLILRRGGQRFEGPARTRRYHELKAINHLPLALHVLLADRRGALDAPLRSQLTELQQLITTAAASLDRRGFTPEQLARQRRILDASLALLEQVLAGNSFAPEALAAFTRAQTPDILRNSEDAARDQIETMHATVEAWKQQMTPEERAELRAVVSTAHMSRPGNVAMQYFSVTLGETWEGRFDQEDLQPGKRVLAAEASFDEAAAFELLATHALDSSVGTRFFGEEIRLERDLLADGAERILAEMFHKEPEPPASPVKAT</sequence>
<name>A0ABY9WGI9_9BACT</name>
<dbReference type="Proteomes" id="UP001611383">
    <property type="component" value="Chromosome"/>
</dbReference>
<proteinExistence type="predicted"/>
<evidence type="ECO:0000313" key="1">
    <source>
        <dbReference type="EMBL" id="WNG42738.1"/>
    </source>
</evidence>
<dbReference type="EMBL" id="CP043494">
    <property type="protein sequence ID" value="WNG42738.1"/>
    <property type="molecule type" value="Genomic_DNA"/>
</dbReference>
<keyword evidence="2" id="KW-1185">Reference proteome</keyword>
<accession>A0ABY9WGI9</accession>
<evidence type="ECO:0000313" key="2">
    <source>
        <dbReference type="Proteomes" id="UP001611383"/>
    </source>
</evidence>